<keyword evidence="1" id="KW-0812">Transmembrane</keyword>
<evidence type="ECO:0000313" key="3">
    <source>
        <dbReference type="EMBL" id="RIV71663.1"/>
    </source>
</evidence>
<evidence type="ECO:0000259" key="2">
    <source>
        <dbReference type="Pfam" id="PF12508"/>
    </source>
</evidence>
<reference evidence="3 5" key="1">
    <citation type="submission" date="2018-08" db="EMBL/GenBank/DDBJ databases">
        <title>Proposal of Muricauda 72 sp.nov. and Muricauda NH166 sp.nov., isolated from seawater.</title>
        <authorList>
            <person name="Cheng H."/>
            <person name="Wu Y.-H."/>
            <person name="Guo L.-L."/>
            <person name="Xu X.-W."/>
        </authorList>
    </citation>
    <scope>NUCLEOTIDE SEQUENCE [LARGE SCALE GENOMIC DNA]</scope>
    <source>
        <strain evidence="3 5">NH166</strain>
    </source>
</reference>
<reference evidence="4 6" key="2">
    <citation type="submission" date="2019-07" db="EMBL/GenBank/DDBJ databases">
        <title>Draft genome of two Muricauda strains isolated from deep sea.</title>
        <authorList>
            <person name="Sun C."/>
        </authorList>
    </citation>
    <scope>NUCLEOTIDE SEQUENCE [LARGE SCALE GENOMIC DNA]</scope>
    <source>
        <strain evidence="4 6">NH166</strain>
    </source>
</reference>
<dbReference type="InterPro" id="IPR055407">
    <property type="entry name" value="TraM_C"/>
</dbReference>
<protein>
    <submittedName>
        <fullName evidence="3">Conjugative transposon protein TraM</fullName>
    </submittedName>
</protein>
<organism evidence="3 5">
    <name type="scientific">Flagellimonas aequoris</name>
    <dbReference type="NCBI Taxonomy" id="2306997"/>
    <lineage>
        <taxon>Bacteria</taxon>
        <taxon>Pseudomonadati</taxon>
        <taxon>Bacteroidota</taxon>
        <taxon>Flavobacteriia</taxon>
        <taxon>Flavobacteriales</taxon>
        <taxon>Flavobacteriaceae</taxon>
        <taxon>Flagellimonas</taxon>
    </lineage>
</organism>
<evidence type="ECO:0000313" key="5">
    <source>
        <dbReference type="Proteomes" id="UP000284189"/>
    </source>
</evidence>
<dbReference type="Proteomes" id="UP000321528">
    <property type="component" value="Unassembled WGS sequence"/>
</dbReference>
<dbReference type="Pfam" id="PF12508">
    <property type="entry name" value="Transposon_TraM"/>
    <property type="match status" value="1"/>
</dbReference>
<comment type="caution">
    <text evidence="3">The sequence shown here is derived from an EMBL/GenBank/DDBJ whole genome shotgun (WGS) entry which is preliminary data.</text>
</comment>
<dbReference type="Proteomes" id="UP000284189">
    <property type="component" value="Unassembled WGS sequence"/>
</dbReference>
<dbReference type="EMBL" id="QXFJ01000017">
    <property type="protein sequence ID" value="RIV71663.1"/>
    <property type="molecule type" value="Genomic_DNA"/>
</dbReference>
<keyword evidence="1" id="KW-1133">Transmembrane helix</keyword>
<feature type="domain" description="Conjugative transposon TraM C-terminal" evidence="2">
    <location>
        <begin position="178"/>
        <end position="307"/>
    </location>
</feature>
<dbReference type="AlphaFoldDB" id="A0A418N8G9"/>
<dbReference type="OrthoDB" id="1409065at2"/>
<evidence type="ECO:0000313" key="6">
    <source>
        <dbReference type="Proteomes" id="UP000321528"/>
    </source>
</evidence>
<name>A0A418N8G9_9FLAO</name>
<dbReference type="RefSeq" id="WP_119639803.1">
    <property type="nucleotide sequence ID" value="NZ_QXFJ01000017.1"/>
</dbReference>
<sequence length="310" mass="35036">MKPQKNKIVFVLVMVCVVLFTIVYGILTFGKNKKEELAPDRIPIPDLEDNQQVYGTKLEALEAIEEERESTAPPIYPDHMVDDKGYFNPDYMEYEKQRIIDSVYASTNHRQISTPLERREETVQVQKLVEWKENAGSKPAGTLLSVGEPALRHQLFFASNPKPVIGMGNTREQIGVLVHVDGDQVVREGHRLALRLARETKIQDRTFPKGTKIYAFVKIRPNRVMVSLDQMNGTPMALKGYDLQDGREGIYIENHLAGAVIERGMDRAMDGVDLPGLPRLNGIGQIFKRDHRAVKVALGNQYQFILKPGS</sequence>
<evidence type="ECO:0000313" key="4">
    <source>
        <dbReference type="EMBL" id="TXK03230.1"/>
    </source>
</evidence>
<gene>
    <name evidence="3" type="primary">traM</name>
    <name evidence="3" type="ORF">D2U88_07840</name>
    <name evidence="4" type="ORF">FQ019_07775</name>
</gene>
<proteinExistence type="predicted"/>
<dbReference type="EMBL" id="VNWL01000016">
    <property type="protein sequence ID" value="TXK03230.1"/>
    <property type="molecule type" value="Genomic_DNA"/>
</dbReference>
<accession>A0A418N8G9</accession>
<keyword evidence="1" id="KW-0472">Membrane</keyword>
<evidence type="ECO:0000256" key="1">
    <source>
        <dbReference type="SAM" id="Phobius"/>
    </source>
</evidence>
<keyword evidence="6" id="KW-1185">Reference proteome</keyword>
<feature type="transmembrane region" description="Helical" evidence="1">
    <location>
        <begin position="7"/>
        <end position="27"/>
    </location>
</feature>